<dbReference type="InterPro" id="IPR021326">
    <property type="entry name" value="DUF2931"/>
</dbReference>
<feature type="transmembrane region" description="Helical" evidence="1">
    <location>
        <begin position="6"/>
        <end position="23"/>
    </location>
</feature>
<evidence type="ECO:0000256" key="1">
    <source>
        <dbReference type="SAM" id="Phobius"/>
    </source>
</evidence>
<reference evidence="3" key="1">
    <citation type="journal article" date="2019" name="Int. J. Syst. Evol. Microbiol.">
        <title>The Global Catalogue of Microorganisms (GCM) 10K type strain sequencing project: providing services to taxonomists for standard genome sequencing and annotation.</title>
        <authorList>
            <consortium name="The Broad Institute Genomics Platform"/>
            <consortium name="The Broad Institute Genome Sequencing Center for Infectious Disease"/>
            <person name="Wu L."/>
            <person name="Ma J."/>
        </authorList>
    </citation>
    <scope>NUCLEOTIDE SEQUENCE [LARGE SCALE GENOMIC DNA]</scope>
    <source>
        <strain evidence="3">JCM 17338</strain>
    </source>
</reference>
<dbReference type="EMBL" id="BAABAK010000021">
    <property type="protein sequence ID" value="GAA3984778.1"/>
    <property type="molecule type" value="Genomic_DNA"/>
</dbReference>
<evidence type="ECO:0000313" key="3">
    <source>
        <dbReference type="Proteomes" id="UP001501081"/>
    </source>
</evidence>
<dbReference type="Pfam" id="PF11153">
    <property type="entry name" value="DUF2931"/>
    <property type="match status" value="1"/>
</dbReference>
<gene>
    <name evidence="2" type="ORF">GCM10022246_40600</name>
</gene>
<name>A0ABP7QLV5_9SPHI</name>
<evidence type="ECO:0000313" key="2">
    <source>
        <dbReference type="EMBL" id="GAA3984778.1"/>
    </source>
</evidence>
<dbReference type="RefSeq" id="WP_344770018.1">
    <property type="nucleotide sequence ID" value="NZ_BAABAK010000021.1"/>
</dbReference>
<sequence length="256" mass="30225">MKLNELNIFYIIVAVILISSTIYRKIAYRGWERYNYSVAVSTPKNYPMHVSEAYFLLPNDDFESADRDDANDFTSNWGVSYSTANHARSQRLPLQLVIKYFSYRDKNFYSDTLNLPKNKILNLFKLAQKNKQFFELSSYNGQKKGLSFVIGLANNGNLIIWLRGIYLEKELLRKKLKPTNPNKDDLYYEKTLTREKYFEHAFENLSDSLKAVYKKGFDAKANYIDTPSRYMESNIELWKYQQKNGYIDYKIEANKE</sequence>
<comment type="caution">
    <text evidence="2">The sequence shown here is derived from an EMBL/GenBank/DDBJ whole genome shotgun (WGS) entry which is preliminary data.</text>
</comment>
<keyword evidence="1" id="KW-0812">Transmembrane</keyword>
<dbReference type="Proteomes" id="UP001501081">
    <property type="component" value="Unassembled WGS sequence"/>
</dbReference>
<accession>A0ABP7QLV5</accession>
<organism evidence="2 3">
    <name type="scientific">Pedobacter ginsengiterrae</name>
    <dbReference type="NCBI Taxonomy" id="871696"/>
    <lineage>
        <taxon>Bacteria</taxon>
        <taxon>Pseudomonadati</taxon>
        <taxon>Bacteroidota</taxon>
        <taxon>Sphingobacteriia</taxon>
        <taxon>Sphingobacteriales</taxon>
        <taxon>Sphingobacteriaceae</taxon>
        <taxon>Pedobacter</taxon>
    </lineage>
</organism>
<keyword evidence="1" id="KW-0472">Membrane</keyword>
<keyword evidence="1" id="KW-1133">Transmembrane helix</keyword>
<proteinExistence type="predicted"/>
<keyword evidence="3" id="KW-1185">Reference proteome</keyword>
<evidence type="ECO:0008006" key="4">
    <source>
        <dbReference type="Google" id="ProtNLM"/>
    </source>
</evidence>
<protein>
    <recommendedName>
        <fullName evidence="4">DUF2931 family protein</fullName>
    </recommendedName>
</protein>